<dbReference type="EC" id="3.1.26.4" evidence="2"/>
<dbReference type="InterPro" id="IPR043502">
    <property type="entry name" value="DNA/RNA_pol_sf"/>
</dbReference>
<dbReference type="GO" id="GO:0004523">
    <property type="term" value="F:RNA-DNA hybrid ribonuclease activity"/>
    <property type="evidence" value="ECO:0007669"/>
    <property type="project" value="UniProtKB-EC"/>
</dbReference>
<dbReference type="AlphaFoldDB" id="A0AAE0UNH0"/>
<evidence type="ECO:0000259" key="3">
    <source>
        <dbReference type="Pfam" id="PF00078"/>
    </source>
</evidence>
<comment type="similarity">
    <text evidence="1">Belongs to the beta type-B retroviral polymerase family. HERV class-II K(HML-2) pol subfamily.</text>
</comment>
<evidence type="ECO:0000313" key="4">
    <source>
        <dbReference type="EMBL" id="KAK3513824.1"/>
    </source>
</evidence>
<dbReference type="Gene3D" id="3.30.70.270">
    <property type="match status" value="1"/>
</dbReference>
<dbReference type="Pfam" id="PF00078">
    <property type="entry name" value="RVT_1"/>
    <property type="match status" value="1"/>
</dbReference>
<feature type="domain" description="Reverse transcriptase" evidence="3">
    <location>
        <begin position="3"/>
        <end position="78"/>
    </location>
</feature>
<reference evidence="4" key="1">
    <citation type="submission" date="2023-06" db="EMBL/GenBank/DDBJ databases">
        <title>Male Hemibagrus guttatus genome.</title>
        <authorList>
            <person name="Bian C."/>
        </authorList>
    </citation>
    <scope>NUCLEOTIDE SEQUENCE</scope>
    <source>
        <strain evidence="4">Male_cb2023</strain>
        <tissue evidence="4">Muscle</tissue>
    </source>
</reference>
<dbReference type="InterPro" id="IPR043128">
    <property type="entry name" value="Rev_trsase/Diguanyl_cyclase"/>
</dbReference>
<dbReference type="SUPFAM" id="SSF56672">
    <property type="entry name" value="DNA/RNA polymerases"/>
    <property type="match status" value="1"/>
</dbReference>
<evidence type="ECO:0000313" key="5">
    <source>
        <dbReference type="Proteomes" id="UP001274896"/>
    </source>
</evidence>
<dbReference type="PANTHER" id="PTHR37984:SF5">
    <property type="entry name" value="PROTEIN NYNRIN-LIKE"/>
    <property type="match status" value="1"/>
</dbReference>
<organism evidence="4 5">
    <name type="scientific">Hemibagrus guttatus</name>
    <dbReference type="NCBI Taxonomy" id="175788"/>
    <lineage>
        <taxon>Eukaryota</taxon>
        <taxon>Metazoa</taxon>
        <taxon>Chordata</taxon>
        <taxon>Craniata</taxon>
        <taxon>Vertebrata</taxon>
        <taxon>Euteleostomi</taxon>
        <taxon>Actinopterygii</taxon>
        <taxon>Neopterygii</taxon>
        <taxon>Teleostei</taxon>
        <taxon>Ostariophysi</taxon>
        <taxon>Siluriformes</taxon>
        <taxon>Bagridae</taxon>
        <taxon>Hemibagrus</taxon>
    </lineage>
</organism>
<protein>
    <recommendedName>
        <fullName evidence="2">ribonuclease H</fullName>
        <ecNumber evidence="2">3.1.26.4</ecNumber>
    </recommendedName>
</protein>
<keyword evidence="5" id="KW-1185">Reference proteome</keyword>
<evidence type="ECO:0000256" key="2">
    <source>
        <dbReference type="ARBA" id="ARBA00012180"/>
    </source>
</evidence>
<dbReference type="InterPro" id="IPR000477">
    <property type="entry name" value="RT_dom"/>
</dbReference>
<dbReference type="PANTHER" id="PTHR37984">
    <property type="entry name" value="PROTEIN CBG26694"/>
    <property type="match status" value="1"/>
</dbReference>
<accession>A0AAE0UNH0</accession>
<name>A0AAE0UNH0_9TELE</name>
<sequence>MLYGLTNAPVFFQSFINETLGDMFRHYDIDDMIYSASYDNHVRHVWTVLARLFQHRLSVKAKKCEFHRDTISFLGYVISQRGVEMDTSKVFRIYGFPEDIVSDRGTQSNGQTKQLNQEIGRYLSYCSINGPAHSCRGEARSSNEPPLPHEIDGYLAHWVSIHLNSETPSTAPALPGGLDGVWSGGGVDVLEAGNMGKHKVLSEFDGGSNCDS</sequence>
<dbReference type="InterPro" id="IPR050951">
    <property type="entry name" value="Retrovirus_Pol_polyprotein"/>
</dbReference>
<evidence type="ECO:0000256" key="1">
    <source>
        <dbReference type="ARBA" id="ARBA00010879"/>
    </source>
</evidence>
<gene>
    <name evidence="4" type="ORF">QTP70_028859</name>
</gene>
<dbReference type="EMBL" id="JAUCMX010000022">
    <property type="protein sequence ID" value="KAK3513824.1"/>
    <property type="molecule type" value="Genomic_DNA"/>
</dbReference>
<comment type="caution">
    <text evidence="4">The sequence shown here is derived from an EMBL/GenBank/DDBJ whole genome shotgun (WGS) entry which is preliminary data.</text>
</comment>
<dbReference type="Proteomes" id="UP001274896">
    <property type="component" value="Unassembled WGS sequence"/>
</dbReference>
<proteinExistence type="inferred from homology"/>